<feature type="domain" description="Helicase ATP-binding" evidence="13">
    <location>
        <begin position="613"/>
        <end position="791"/>
    </location>
</feature>
<feature type="domain" description="Helicase C-terminal" evidence="14">
    <location>
        <begin position="813"/>
        <end position="963"/>
    </location>
</feature>
<dbReference type="GeneID" id="24563443"/>
<feature type="compositionally biased region" description="Polar residues" evidence="12">
    <location>
        <begin position="373"/>
        <end position="386"/>
    </location>
</feature>
<dbReference type="PANTHER" id="PTHR13710:SF153">
    <property type="entry name" value="RECQ-LIKE DNA HELICASE BLM"/>
    <property type="match status" value="1"/>
</dbReference>
<dbReference type="GO" id="GO:0009378">
    <property type="term" value="F:four-way junction helicase activity"/>
    <property type="evidence" value="ECO:0007669"/>
    <property type="project" value="TreeGrafter"/>
</dbReference>
<dbReference type="Pfam" id="PF00271">
    <property type="entry name" value="Helicase_C"/>
    <property type="match status" value="1"/>
</dbReference>
<evidence type="ECO:0000259" key="14">
    <source>
        <dbReference type="PROSITE" id="PS51194"/>
    </source>
</evidence>
<feature type="compositionally biased region" description="Polar residues" evidence="12">
    <location>
        <begin position="1238"/>
        <end position="1252"/>
    </location>
</feature>
<proteinExistence type="inferred from homology"/>
<dbReference type="FunFam" id="3.40.50.300:FF:001389">
    <property type="entry name" value="ATP-dependent DNA helicase RecQ"/>
    <property type="match status" value="1"/>
</dbReference>
<dbReference type="Proteomes" id="UP000033188">
    <property type="component" value="Chromosome 2"/>
</dbReference>
<evidence type="ECO:0000256" key="6">
    <source>
        <dbReference type="ARBA" id="ARBA00022840"/>
    </source>
</evidence>
<dbReference type="InterPro" id="IPR011545">
    <property type="entry name" value="DEAD/DEAH_box_helicase_dom"/>
</dbReference>
<keyword evidence="17" id="KW-1185">Reference proteome</keyword>
<dbReference type="GO" id="GO:0005634">
    <property type="term" value="C:nucleus"/>
    <property type="evidence" value="ECO:0007669"/>
    <property type="project" value="UniProtKB-SubCell"/>
</dbReference>
<reference evidence="17" key="1">
    <citation type="submission" date="2014-06" db="EMBL/GenBank/DDBJ databases">
        <authorList>
            <person name="Aslett M."/>
            <person name="De Silva N."/>
        </authorList>
    </citation>
    <scope>NUCLEOTIDE SEQUENCE [LARGE SCALE GENOMIC DNA]</scope>
    <source>
        <strain evidence="17">Bond</strain>
    </source>
</reference>
<evidence type="ECO:0000256" key="8">
    <source>
        <dbReference type="ARBA" id="ARBA00023235"/>
    </source>
</evidence>
<comment type="catalytic activity">
    <reaction evidence="10">
        <text>Couples ATP hydrolysis with the unwinding of duplex DNA by translocating in the 3'-5' direction.</text>
        <dbReference type="EC" id="5.6.2.4"/>
    </reaction>
</comment>
<dbReference type="Pfam" id="PF00270">
    <property type="entry name" value="DEAD"/>
    <property type="match status" value="1"/>
</dbReference>
<dbReference type="STRING" id="5866.A0A061D4C5"/>
<dbReference type="InterPro" id="IPR004589">
    <property type="entry name" value="DNA_helicase_ATP-dep_RecQ"/>
</dbReference>
<feature type="region of interest" description="Disordered" evidence="12">
    <location>
        <begin position="236"/>
        <end position="285"/>
    </location>
</feature>
<comment type="similarity">
    <text evidence="2">Belongs to the helicase family. RecQ subfamily.</text>
</comment>
<dbReference type="InterPro" id="IPR001650">
    <property type="entry name" value="Helicase_C-like"/>
</dbReference>
<keyword evidence="5 16" id="KW-0347">Helicase</keyword>
<dbReference type="GO" id="GO:0005524">
    <property type="term" value="F:ATP binding"/>
    <property type="evidence" value="ECO:0007669"/>
    <property type="project" value="UniProtKB-KW"/>
</dbReference>
<dbReference type="SMART" id="SM00487">
    <property type="entry name" value="DEXDc"/>
    <property type="match status" value="1"/>
</dbReference>
<comment type="subcellular location">
    <subcellularLocation>
        <location evidence="1">Nucleus</location>
    </subcellularLocation>
</comment>
<keyword evidence="8" id="KW-0413">Isomerase</keyword>
<gene>
    <name evidence="16" type="ORF">BBBOND_0200590</name>
</gene>
<feature type="region of interest" description="Disordered" evidence="12">
    <location>
        <begin position="1136"/>
        <end position="1173"/>
    </location>
</feature>
<keyword evidence="7" id="KW-0238">DNA-binding</keyword>
<evidence type="ECO:0000256" key="10">
    <source>
        <dbReference type="ARBA" id="ARBA00034617"/>
    </source>
</evidence>
<evidence type="ECO:0000256" key="2">
    <source>
        <dbReference type="ARBA" id="ARBA00005446"/>
    </source>
</evidence>
<dbReference type="CDD" id="cd18794">
    <property type="entry name" value="SF2_C_RecQ"/>
    <property type="match status" value="1"/>
</dbReference>
<dbReference type="InterPro" id="IPR036388">
    <property type="entry name" value="WH-like_DNA-bd_sf"/>
</dbReference>
<evidence type="ECO:0000259" key="13">
    <source>
        <dbReference type="PROSITE" id="PS51192"/>
    </source>
</evidence>
<feature type="region of interest" description="Disordered" evidence="12">
    <location>
        <begin position="372"/>
        <end position="418"/>
    </location>
</feature>
<dbReference type="GO" id="GO:0043138">
    <property type="term" value="F:3'-5' DNA helicase activity"/>
    <property type="evidence" value="ECO:0007669"/>
    <property type="project" value="UniProtKB-EC"/>
</dbReference>
<dbReference type="PROSITE" id="PS51192">
    <property type="entry name" value="HELICASE_ATP_BIND_1"/>
    <property type="match status" value="1"/>
</dbReference>
<dbReference type="GO" id="GO:0000724">
    <property type="term" value="P:double-strand break repair via homologous recombination"/>
    <property type="evidence" value="ECO:0007669"/>
    <property type="project" value="TreeGrafter"/>
</dbReference>
<dbReference type="GO" id="GO:0003677">
    <property type="term" value="F:DNA binding"/>
    <property type="evidence" value="ECO:0007669"/>
    <property type="project" value="UniProtKB-KW"/>
</dbReference>
<dbReference type="Gene3D" id="3.40.50.300">
    <property type="entry name" value="P-loop containing nucleotide triphosphate hydrolases"/>
    <property type="match status" value="2"/>
</dbReference>
<feature type="compositionally biased region" description="Basic and acidic residues" evidence="12">
    <location>
        <begin position="1194"/>
        <end position="1208"/>
    </location>
</feature>
<evidence type="ECO:0000256" key="7">
    <source>
        <dbReference type="ARBA" id="ARBA00023125"/>
    </source>
</evidence>
<dbReference type="InterPro" id="IPR017896">
    <property type="entry name" value="4Fe4S_Fe-S-bd"/>
</dbReference>
<feature type="region of interest" description="Disordered" evidence="12">
    <location>
        <begin position="449"/>
        <end position="521"/>
    </location>
</feature>
<keyword evidence="9" id="KW-0539">Nucleus</keyword>
<evidence type="ECO:0000256" key="5">
    <source>
        <dbReference type="ARBA" id="ARBA00022806"/>
    </source>
</evidence>
<evidence type="ECO:0000259" key="15">
    <source>
        <dbReference type="PROSITE" id="PS51379"/>
    </source>
</evidence>
<dbReference type="InterPro" id="IPR027417">
    <property type="entry name" value="P-loop_NTPase"/>
</dbReference>
<feature type="compositionally biased region" description="Polar residues" evidence="12">
    <location>
        <begin position="1142"/>
        <end position="1173"/>
    </location>
</feature>
<evidence type="ECO:0000256" key="9">
    <source>
        <dbReference type="ARBA" id="ARBA00023242"/>
    </source>
</evidence>
<evidence type="ECO:0000256" key="1">
    <source>
        <dbReference type="ARBA" id="ARBA00004123"/>
    </source>
</evidence>
<dbReference type="SUPFAM" id="SSF46785">
    <property type="entry name" value="Winged helix' DNA-binding domain"/>
    <property type="match status" value="1"/>
</dbReference>
<dbReference type="RefSeq" id="XP_012767088.1">
    <property type="nucleotide sequence ID" value="XM_012911634.1"/>
</dbReference>
<evidence type="ECO:0000256" key="4">
    <source>
        <dbReference type="ARBA" id="ARBA00022801"/>
    </source>
</evidence>
<dbReference type="KEGG" id="bbig:BBBOND_0200590"/>
<dbReference type="PANTHER" id="PTHR13710">
    <property type="entry name" value="DNA HELICASE RECQ FAMILY MEMBER"/>
    <property type="match status" value="1"/>
</dbReference>
<dbReference type="SMART" id="SM00956">
    <property type="entry name" value="RQC"/>
    <property type="match status" value="1"/>
</dbReference>
<protein>
    <recommendedName>
        <fullName evidence="11">DNA 3'-5' helicase</fullName>
        <ecNumber evidence="11">5.6.2.4</ecNumber>
    </recommendedName>
</protein>
<dbReference type="InterPro" id="IPR014001">
    <property type="entry name" value="Helicase_ATP-bd"/>
</dbReference>
<evidence type="ECO:0000313" key="17">
    <source>
        <dbReference type="Proteomes" id="UP000033188"/>
    </source>
</evidence>
<dbReference type="Gene3D" id="1.10.10.10">
    <property type="entry name" value="Winged helix-like DNA-binding domain superfamily/Winged helix DNA-binding domain"/>
    <property type="match status" value="1"/>
</dbReference>
<feature type="domain" description="4Fe-4S ferredoxin-type" evidence="15">
    <location>
        <begin position="985"/>
        <end position="1015"/>
    </location>
</feature>
<feature type="compositionally biased region" description="Polar residues" evidence="12">
    <location>
        <begin position="1275"/>
        <end position="1297"/>
    </location>
</feature>
<feature type="compositionally biased region" description="Basic and acidic residues" evidence="12">
    <location>
        <begin position="472"/>
        <end position="496"/>
    </location>
</feature>
<dbReference type="Pfam" id="PF16124">
    <property type="entry name" value="RecQ_Zn_bind"/>
    <property type="match status" value="1"/>
</dbReference>
<dbReference type="EC" id="5.6.2.4" evidence="11"/>
<dbReference type="NCBIfam" id="TIGR00614">
    <property type="entry name" value="recQ_fam"/>
    <property type="match status" value="1"/>
</dbReference>
<feature type="compositionally biased region" description="Polar residues" evidence="12">
    <location>
        <begin position="1217"/>
        <end position="1228"/>
    </location>
</feature>
<dbReference type="InterPro" id="IPR018982">
    <property type="entry name" value="RQC_domain"/>
</dbReference>
<feature type="compositionally biased region" description="Polar residues" evidence="12">
    <location>
        <begin position="393"/>
        <end position="405"/>
    </location>
</feature>
<dbReference type="OrthoDB" id="366326at2759"/>
<evidence type="ECO:0000313" key="16">
    <source>
        <dbReference type="EMBL" id="CDR94902.1"/>
    </source>
</evidence>
<keyword evidence="3" id="KW-0547">Nucleotide-binding</keyword>
<feature type="region of interest" description="Disordered" evidence="12">
    <location>
        <begin position="1190"/>
        <end position="1328"/>
    </location>
</feature>
<organism evidence="16 17">
    <name type="scientific">Babesia bigemina</name>
    <dbReference type="NCBI Taxonomy" id="5866"/>
    <lineage>
        <taxon>Eukaryota</taxon>
        <taxon>Sar</taxon>
        <taxon>Alveolata</taxon>
        <taxon>Apicomplexa</taxon>
        <taxon>Aconoidasida</taxon>
        <taxon>Piroplasmida</taxon>
        <taxon>Babesiidae</taxon>
        <taxon>Babesia</taxon>
    </lineage>
</organism>
<dbReference type="SUPFAM" id="SSF52540">
    <property type="entry name" value="P-loop containing nucleoside triphosphate hydrolases"/>
    <property type="match status" value="1"/>
</dbReference>
<feature type="compositionally biased region" description="Basic and acidic residues" evidence="12">
    <location>
        <begin position="261"/>
        <end position="271"/>
    </location>
</feature>
<evidence type="ECO:0000256" key="12">
    <source>
        <dbReference type="SAM" id="MobiDB-lite"/>
    </source>
</evidence>
<evidence type="ECO:0000256" key="11">
    <source>
        <dbReference type="ARBA" id="ARBA00034808"/>
    </source>
</evidence>
<dbReference type="GO" id="GO:0016787">
    <property type="term" value="F:hydrolase activity"/>
    <property type="evidence" value="ECO:0007669"/>
    <property type="project" value="UniProtKB-KW"/>
</dbReference>
<dbReference type="VEuPathDB" id="PiroplasmaDB:BBBOND_0200590"/>
<dbReference type="InterPro" id="IPR032284">
    <property type="entry name" value="RecQ_Zn-bd"/>
</dbReference>
<dbReference type="CDD" id="cd17920">
    <property type="entry name" value="DEXHc_RecQ"/>
    <property type="match status" value="1"/>
</dbReference>
<dbReference type="InterPro" id="IPR036390">
    <property type="entry name" value="WH_DNA-bd_sf"/>
</dbReference>
<dbReference type="GO" id="GO:0006260">
    <property type="term" value="P:DNA replication"/>
    <property type="evidence" value="ECO:0007669"/>
    <property type="project" value="InterPro"/>
</dbReference>
<keyword evidence="4" id="KW-0378">Hydrolase</keyword>
<dbReference type="GO" id="GO:0005737">
    <property type="term" value="C:cytoplasm"/>
    <property type="evidence" value="ECO:0007669"/>
    <property type="project" value="TreeGrafter"/>
</dbReference>
<accession>A0A061D4C5</accession>
<dbReference type="GO" id="GO:0005694">
    <property type="term" value="C:chromosome"/>
    <property type="evidence" value="ECO:0007669"/>
    <property type="project" value="TreeGrafter"/>
</dbReference>
<evidence type="ECO:0000256" key="3">
    <source>
        <dbReference type="ARBA" id="ARBA00022741"/>
    </source>
</evidence>
<dbReference type="EMBL" id="LK391708">
    <property type="protein sequence ID" value="CDR94902.1"/>
    <property type="molecule type" value="Genomic_DNA"/>
</dbReference>
<sequence length="1353" mass="149458">MHKKTGSGDKANVFNKDRGHVLDMVESHMGSQFTQDSADTFVGSKKVPKVTLPLPDSALIKGAAVPECDDVANESKVIRLRTGSFGNKHTIDDHLDVEEVQDLGSSTHKGSDSSAKTDIDDIASAMDDMMGIDIDTAIDVGDDADLDKATVYSSKPWGDETLKSHASSITVVDLDVVDDVAENVTHATNDSTSRLGVDEEAHDFGVNASDEKLDEGPIKPSARKWSIESTAESICATDGAQSNAESRRHSLSLESKSSHSPKIESPDESQSRKPLRRRSISSNGYKSDSSVITEAVSFFAVKHLVALLREVAECLNAGEDAEERWEHVLGMQSRAQRFINEAVRVNFEYDDLSQYQLVLPKKLNLNYAMPKTRTPQNDLLSQQSKPKTPVVRRNTQPDTRIVSTTERSDKPLSVTPVPSNMESTKVLVVDDSIPMDVDIDAEIERFITQQTHQQARQQEDPVNAATPVESDTESHSFPKIRTMNELKLSKEQERNAKRAKTANAESQSKKKTKKSEDLFDDEEEDIYGTEDFEQDAAGDISHLSDPLSEARKIYMEKVNSCEIDGMDLRVPKEVLQSNMQLFREQFEFSQKVNDVNTRVFGYSSFRGVQLAAINAVLLGRDCFLMMATGGGKSHCYQLPSLLLGGVVVVFSPLISLMEDQMRVLRSYGITADTINAGTSAATTRQIAKRYLDKQQEFENGSILFITPEKFEKSAVLLKLLDDLCDSERLKLFVIDEAHCVSQWGLSFRKDYRQLCNLKEKYPYVPILAMTATATEDVATDIMRVLRIPRCVKLRTTINRPNLWIECREKTKDYLKEMTDILKTTTGCGIVYTLTVGDSEKVAEALQKAGISAGVYHARLDINDRKEIQQKWTSGVVRVMVATIAFGMGIDKPDVRFVFHTSAPVSILGYYQEIGRAGRDGKYSTTILWYNMRDFERHKNLGHKTPKTKGIPGEEIADYPSLSNMREFCQNKSTCRRLMLFRAFGEDPTGVLPDNCNGCDNCCLSCMTERVDATDDAVTICKFVHETMERRTKGILTINILCDALRGSNRSTLIKYRLQQNSNHGALKHCKPKYIFQVIQEMVNLRILRECRRSSNRFGRTVLLLGPGAGKLRRGQISVYIINYQFAQNPAPAGIDAPDATCQVEQPTTSGAKKSQRSQKATAQESGEAKTTSPTLKGVAVAKIVEALKAASAPGRHDVERADTHEKRPVVQGMALTRDNQFSLVSQGTRAPGDVRRGSPTSAAVTNPATDTAETVKRKRGRPAGSTKQKSKSEQQDTSSSINGSSVNQQKAGGSNTPPGLVTSDAGGATWRHANTRALKLTPPGCPNSSVDIQAALHNNIRRKVPPDLVSSLS</sequence>
<dbReference type="PROSITE" id="PS51379">
    <property type="entry name" value="4FE4S_FER_2"/>
    <property type="match status" value="1"/>
</dbReference>
<dbReference type="PROSITE" id="PS51194">
    <property type="entry name" value="HELICASE_CTER"/>
    <property type="match status" value="1"/>
</dbReference>
<dbReference type="SMART" id="SM00490">
    <property type="entry name" value="HELICc"/>
    <property type="match status" value="1"/>
</dbReference>
<dbReference type="Pfam" id="PF09382">
    <property type="entry name" value="RQC"/>
    <property type="match status" value="1"/>
</dbReference>
<keyword evidence="6" id="KW-0067">ATP-binding</keyword>
<name>A0A061D4C5_BABBI</name>